<sequence length="59" mass="6406">MKLDQSGLIQYHSAEVEISDSLGDIEKHFACVQHHHTLGVTAIEKSSGNMINADEAALD</sequence>
<proteinExistence type="predicted"/>
<name>A0A9D7SA81_9BACT</name>
<reference evidence="1 2" key="1">
    <citation type="submission" date="2020-10" db="EMBL/GenBank/DDBJ databases">
        <title>Connecting structure to function with the recovery of over 1000 high-quality activated sludge metagenome-assembled genomes encoding full-length rRNA genes using long-read sequencing.</title>
        <authorList>
            <person name="Singleton C.M."/>
            <person name="Petriglieri F."/>
            <person name="Kristensen J.M."/>
            <person name="Kirkegaard R.H."/>
            <person name="Michaelsen T.Y."/>
            <person name="Andersen M.H."/>
            <person name="Karst S.M."/>
            <person name="Dueholm M.S."/>
            <person name="Nielsen P.H."/>
            <person name="Albertsen M."/>
        </authorList>
    </citation>
    <scope>NUCLEOTIDE SEQUENCE [LARGE SCALE GENOMIC DNA]</scope>
    <source>
        <strain evidence="1">Ribe_18-Q3-R11-54_BAT3C.373</strain>
    </source>
</reference>
<accession>A0A9D7SA81</accession>
<evidence type="ECO:0000313" key="1">
    <source>
        <dbReference type="EMBL" id="MBK9717980.1"/>
    </source>
</evidence>
<dbReference type="EMBL" id="JADKFW010000006">
    <property type="protein sequence ID" value="MBK9717980.1"/>
    <property type="molecule type" value="Genomic_DNA"/>
</dbReference>
<evidence type="ECO:0000313" key="2">
    <source>
        <dbReference type="Proteomes" id="UP000808349"/>
    </source>
</evidence>
<protein>
    <submittedName>
        <fullName evidence="1">Uncharacterized protein</fullName>
    </submittedName>
</protein>
<dbReference type="AlphaFoldDB" id="A0A9D7SA81"/>
<organism evidence="1 2">
    <name type="scientific">Candidatus Defluviibacterium haderslevense</name>
    <dbReference type="NCBI Taxonomy" id="2981993"/>
    <lineage>
        <taxon>Bacteria</taxon>
        <taxon>Pseudomonadati</taxon>
        <taxon>Bacteroidota</taxon>
        <taxon>Saprospiria</taxon>
        <taxon>Saprospirales</taxon>
        <taxon>Saprospiraceae</taxon>
        <taxon>Candidatus Defluviibacterium</taxon>
    </lineage>
</organism>
<gene>
    <name evidence="1" type="ORF">IPO85_10800</name>
</gene>
<comment type="caution">
    <text evidence="1">The sequence shown here is derived from an EMBL/GenBank/DDBJ whole genome shotgun (WGS) entry which is preliminary data.</text>
</comment>
<dbReference type="Proteomes" id="UP000808349">
    <property type="component" value="Unassembled WGS sequence"/>
</dbReference>